<keyword evidence="6" id="KW-1185">Reference proteome</keyword>
<name>A0A6D2KKR0_9BRAS</name>
<organism evidence="5 6">
    <name type="scientific">Microthlaspi erraticum</name>
    <dbReference type="NCBI Taxonomy" id="1685480"/>
    <lineage>
        <taxon>Eukaryota</taxon>
        <taxon>Viridiplantae</taxon>
        <taxon>Streptophyta</taxon>
        <taxon>Embryophyta</taxon>
        <taxon>Tracheophyta</taxon>
        <taxon>Spermatophyta</taxon>
        <taxon>Magnoliopsida</taxon>
        <taxon>eudicotyledons</taxon>
        <taxon>Gunneridae</taxon>
        <taxon>Pentapetalae</taxon>
        <taxon>rosids</taxon>
        <taxon>malvids</taxon>
        <taxon>Brassicales</taxon>
        <taxon>Brassicaceae</taxon>
        <taxon>Coluteocarpeae</taxon>
        <taxon>Microthlaspi</taxon>
    </lineage>
</organism>
<dbReference type="Pfam" id="PF04548">
    <property type="entry name" value="AIG1"/>
    <property type="match status" value="1"/>
</dbReference>
<reference evidence="5" key="1">
    <citation type="submission" date="2020-01" db="EMBL/GenBank/DDBJ databases">
        <authorList>
            <person name="Mishra B."/>
        </authorList>
    </citation>
    <scope>NUCLEOTIDE SEQUENCE [LARGE SCALE GENOMIC DNA]</scope>
</reference>
<keyword evidence="1" id="KW-0547">Nucleotide-binding</keyword>
<gene>
    <name evidence="5" type="ORF">MERR_LOCUS41062</name>
</gene>
<keyword evidence="2" id="KW-0175">Coiled coil</keyword>
<dbReference type="Proteomes" id="UP000467841">
    <property type="component" value="Unassembled WGS sequence"/>
</dbReference>
<dbReference type="GO" id="GO:0005525">
    <property type="term" value="F:GTP binding"/>
    <property type="evidence" value="ECO:0007669"/>
    <property type="project" value="InterPro"/>
</dbReference>
<feature type="coiled-coil region" evidence="2">
    <location>
        <begin position="42"/>
        <end position="69"/>
    </location>
</feature>
<comment type="caution">
    <text evidence="5">The sequence shown here is derived from an EMBL/GenBank/DDBJ whole genome shotgun (WGS) entry which is preliminary data.</text>
</comment>
<dbReference type="EMBL" id="CACVBM020001551">
    <property type="protein sequence ID" value="CAA7053826.1"/>
    <property type="molecule type" value="Genomic_DNA"/>
</dbReference>
<sequence length="148" mass="16775">MVLFDNKTHDEGKRAEQVNKLLSLVDEIKKNNNGQSYTDDMYNEIKQHTDKLSKELEELEAKKHPAELESELKDKLHASFEESMTLMSNAVEKKLKAAVQAQEILSPGTTLSLLEDMVDYARRNPIPTPRRRTGWEGVGDSLSSCSIQ</sequence>
<evidence type="ECO:0000313" key="5">
    <source>
        <dbReference type="EMBL" id="CAA7053826.1"/>
    </source>
</evidence>
<proteinExistence type="predicted"/>
<evidence type="ECO:0000313" key="6">
    <source>
        <dbReference type="Proteomes" id="UP000467841"/>
    </source>
</evidence>
<dbReference type="OrthoDB" id="8954335at2759"/>
<dbReference type="AlphaFoldDB" id="A0A6D2KKR0"/>
<feature type="domain" description="AIG1-type G" evidence="4">
    <location>
        <begin position="1"/>
        <end position="54"/>
    </location>
</feature>
<accession>A0A6D2KKR0</accession>
<dbReference type="Gene3D" id="3.40.50.300">
    <property type="entry name" value="P-loop containing nucleotide triphosphate hydrolases"/>
    <property type="match status" value="1"/>
</dbReference>
<dbReference type="InterPro" id="IPR027417">
    <property type="entry name" value="P-loop_NTPase"/>
</dbReference>
<evidence type="ECO:0000256" key="3">
    <source>
        <dbReference type="SAM" id="MobiDB-lite"/>
    </source>
</evidence>
<evidence type="ECO:0000256" key="1">
    <source>
        <dbReference type="ARBA" id="ARBA00022741"/>
    </source>
</evidence>
<evidence type="ECO:0000259" key="4">
    <source>
        <dbReference type="Pfam" id="PF04548"/>
    </source>
</evidence>
<dbReference type="InterPro" id="IPR006703">
    <property type="entry name" value="G_AIG1"/>
</dbReference>
<evidence type="ECO:0000256" key="2">
    <source>
        <dbReference type="SAM" id="Coils"/>
    </source>
</evidence>
<protein>
    <recommendedName>
        <fullName evidence="4">AIG1-type G domain-containing protein</fullName>
    </recommendedName>
</protein>
<feature type="region of interest" description="Disordered" evidence="3">
    <location>
        <begin position="124"/>
        <end position="148"/>
    </location>
</feature>